<evidence type="ECO:0000256" key="11">
    <source>
        <dbReference type="ARBA" id="ARBA00044142"/>
    </source>
</evidence>
<dbReference type="PANTHER" id="PTHR43311">
    <property type="entry name" value="GLUTAMATE--TRNA LIGASE"/>
    <property type="match status" value="1"/>
</dbReference>
<dbReference type="GO" id="GO:0050561">
    <property type="term" value="F:glutamate-tRNA(Gln) ligase activity"/>
    <property type="evidence" value="ECO:0007669"/>
    <property type="project" value="UniProtKB-EC"/>
</dbReference>
<dbReference type="OrthoDB" id="428822at2759"/>
<dbReference type="GO" id="GO:0008270">
    <property type="term" value="F:zinc ion binding"/>
    <property type="evidence" value="ECO:0007669"/>
    <property type="project" value="InterPro"/>
</dbReference>
<comment type="catalytic activity">
    <reaction evidence="14">
        <text>tRNA(Glu) + L-glutamate + ATP = L-glutamyl-tRNA(Glu) + AMP + diphosphate</text>
        <dbReference type="Rhea" id="RHEA:23540"/>
        <dbReference type="Rhea" id="RHEA-COMP:9663"/>
        <dbReference type="Rhea" id="RHEA-COMP:9680"/>
        <dbReference type="ChEBI" id="CHEBI:29985"/>
        <dbReference type="ChEBI" id="CHEBI:30616"/>
        <dbReference type="ChEBI" id="CHEBI:33019"/>
        <dbReference type="ChEBI" id="CHEBI:78442"/>
        <dbReference type="ChEBI" id="CHEBI:78520"/>
        <dbReference type="ChEBI" id="CHEBI:456215"/>
        <dbReference type="EC" id="6.1.1.17"/>
    </reaction>
    <physiologicalReaction direction="left-to-right" evidence="14">
        <dbReference type="Rhea" id="RHEA:23541"/>
    </physiologicalReaction>
</comment>
<keyword evidence="4 17" id="KW-0436">Ligase</keyword>
<dbReference type="GO" id="GO:0000049">
    <property type="term" value="F:tRNA binding"/>
    <property type="evidence" value="ECO:0007669"/>
    <property type="project" value="InterPro"/>
</dbReference>
<dbReference type="InterPro" id="IPR001412">
    <property type="entry name" value="aa-tRNA-synth_I_CS"/>
</dbReference>
<dbReference type="FunFam" id="3.40.50.620:FF:000045">
    <property type="entry name" value="Glutamate--tRNA ligase, mitochondrial"/>
    <property type="match status" value="1"/>
</dbReference>
<dbReference type="GO" id="GO:0005739">
    <property type="term" value="C:mitochondrion"/>
    <property type="evidence" value="ECO:0007669"/>
    <property type="project" value="UniProtKB-SubCell"/>
</dbReference>
<evidence type="ECO:0000256" key="5">
    <source>
        <dbReference type="ARBA" id="ARBA00022741"/>
    </source>
</evidence>
<evidence type="ECO:0000256" key="4">
    <source>
        <dbReference type="ARBA" id="ARBA00022598"/>
    </source>
</evidence>
<evidence type="ECO:0000256" key="7">
    <source>
        <dbReference type="ARBA" id="ARBA00022917"/>
    </source>
</evidence>
<dbReference type="SUPFAM" id="SSF52374">
    <property type="entry name" value="Nucleotidylyl transferase"/>
    <property type="match status" value="1"/>
</dbReference>
<dbReference type="EMBL" id="CAJNOC010003308">
    <property type="protein sequence ID" value="CAF0976955.1"/>
    <property type="molecule type" value="Genomic_DNA"/>
</dbReference>
<proteinExistence type="inferred from homology"/>
<keyword evidence="5 17" id="KW-0547">Nucleotide-binding</keyword>
<comment type="catalytic activity">
    <reaction evidence="15">
        <text>tRNA(Glx) + L-glutamate + ATP = L-glutamyl-tRNA(Glx) + AMP + diphosphate</text>
        <dbReference type="Rhea" id="RHEA:18397"/>
        <dbReference type="Rhea" id="RHEA-COMP:9713"/>
        <dbReference type="Rhea" id="RHEA-COMP:9716"/>
        <dbReference type="ChEBI" id="CHEBI:29985"/>
        <dbReference type="ChEBI" id="CHEBI:30616"/>
        <dbReference type="ChEBI" id="CHEBI:33019"/>
        <dbReference type="ChEBI" id="CHEBI:78442"/>
        <dbReference type="ChEBI" id="CHEBI:78520"/>
        <dbReference type="ChEBI" id="CHEBI:456215"/>
        <dbReference type="EC" id="6.1.1.24"/>
    </reaction>
    <physiologicalReaction direction="left-to-right" evidence="15">
        <dbReference type="Rhea" id="RHEA:18398"/>
    </physiologicalReaction>
</comment>
<dbReference type="CDD" id="cd00808">
    <property type="entry name" value="GluRS_core"/>
    <property type="match status" value="1"/>
</dbReference>
<dbReference type="Pfam" id="PF19269">
    <property type="entry name" value="Anticodon_2"/>
    <property type="match status" value="1"/>
</dbReference>
<comment type="catalytic activity">
    <reaction evidence="16">
        <text>tRNA(Gln) + L-glutamate + ATP = L-glutamyl-tRNA(Gln) + AMP + diphosphate</text>
        <dbReference type="Rhea" id="RHEA:64612"/>
        <dbReference type="Rhea" id="RHEA-COMP:9662"/>
        <dbReference type="Rhea" id="RHEA-COMP:9684"/>
        <dbReference type="ChEBI" id="CHEBI:29985"/>
        <dbReference type="ChEBI" id="CHEBI:30616"/>
        <dbReference type="ChEBI" id="CHEBI:33019"/>
        <dbReference type="ChEBI" id="CHEBI:78442"/>
        <dbReference type="ChEBI" id="CHEBI:78520"/>
        <dbReference type="ChEBI" id="CHEBI:456215"/>
    </reaction>
    <physiologicalReaction direction="left-to-right" evidence="16">
        <dbReference type="Rhea" id="RHEA:64613"/>
    </physiologicalReaction>
</comment>
<evidence type="ECO:0000256" key="12">
    <source>
        <dbReference type="ARBA" id="ARBA00044251"/>
    </source>
</evidence>
<dbReference type="InterPro" id="IPR020058">
    <property type="entry name" value="Glu/Gln-tRNA-synth_Ib_cat-dom"/>
</dbReference>
<evidence type="ECO:0000313" key="20">
    <source>
        <dbReference type="EMBL" id="CAF0976955.1"/>
    </source>
</evidence>
<dbReference type="PROSITE" id="PS00178">
    <property type="entry name" value="AA_TRNA_LIGASE_I"/>
    <property type="match status" value="1"/>
</dbReference>
<dbReference type="SUPFAM" id="SSF48163">
    <property type="entry name" value="An anticodon-binding domain of class I aminoacyl-tRNA synthetases"/>
    <property type="match status" value="1"/>
</dbReference>
<dbReference type="Gene3D" id="3.40.50.620">
    <property type="entry name" value="HUPs"/>
    <property type="match status" value="1"/>
</dbReference>
<evidence type="ECO:0000256" key="3">
    <source>
        <dbReference type="ARBA" id="ARBA00012835"/>
    </source>
</evidence>
<dbReference type="InterPro" id="IPR004527">
    <property type="entry name" value="Glu-tRNA-ligase_bac/mito"/>
</dbReference>
<evidence type="ECO:0000256" key="16">
    <source>
        <dbReference type="ARBA" id="ARBA00047689"/>
    </source>
</evidence>
<dbReference type="InterPro" id="IPR014729">
    <property type="entry name" value="Rossmann-like_a/b/a_fold"/>
</dbReference>
<dbReference type="AlphaFoldDB" id="A0A814F5S5"/>
<dbReference type="EC" id="6.1.1.17" evidence="3"/>
<evidence type="ECO:0000256" key="10">
    <source>
        <dbReference type="ARBA" id="ARBA00044054"/>
    </source>
</evidence>
<gene>
    <name evidence="20" type="ORF">OXX778_LOCUS15216</name>
</gene>
<dbReference type="GO" id="GO:0006424">
    <property type="term" value="P:glutamyl-tRNA aminoacylation"/>
    <property type="evidence" value="ECO:0007669"/>
    <property type="project" value="InterPro"/>
</dbReference>
<protein>
    <recommendedName>
        <fullName evidence="11">Nondiscriminating glutamyl-tRNA synthetase EARS2, mitochondrial</fullName>
        <ecNumber evidence="3">6.1.1.17</ecNumber>
        <ecNumber evidence="10">6.1.1.24</ecNumber>
    </recommendedName>
    <alternativeName>
        <fullName evidence="13">Glutamate--tRNA(Gln) ligase EARS2, mitochondrial</fullName>
    </alternativeName>
    <alternativeName>
        <fullName evidence="9">Glutamyl-tRNA synthetase</fullName>
    </alternativeName>
    <alternativeName>
        <fullName evidence="12">Mitochondrial glutamyl-tRNA synthetase</fullName>
    </alternativeName>
</protein>
<dbReference type="InterPro" id="IPR020751">
    <property type="entry name" value="aa-tRNA-synth_I_codon-bd_sub2"/>
</dbReference>
<keyword evidence="21" id="KW-1185">Reference proteome</keyword>
<dbReference type="InterPro" id="IPR033910">
    <property type="entry name" value="GluRS_core"/>
</dbReference>
<reference evidence="20" key="1">
    <citation type="submission" date="2021-02" db="EMBL/GenBank/DDBJ databases">
        <authorList>
            <person name="Nowell W R."/>
        </authorList>
    </citation>
    <scope>NUCLEOTIDE SEQUENCE</scope>
    <source>
        <strain evidence="20">Ploen Becks lab</strain>
    </source>
</reference>
<keyword evidence="7 17" id="KW-0648">Protein biosynthesis</keyword>
<dbReference type="NCBIfam" id="TIGR00464">
    <property type="entry name" value="gltX_bact"/>
    <property type="match status" value="1"/>
</dbReference>
<evidence type="ECO:0000256" key="1">
    <source>
        <dbReference type="ARBA" id="ARBA00004173"/>
    </source>
</evidence>
<dbReference type="HAMAP" id="MF_00022">
    <property type="entry name" value="Glu_tRNA_synth_type1"/>
    <property type="match status" value="1"/>
</dbReference>
<organism evidence="20 21">
    <name type="scientific">Brachionus calyciflorus</name>
    <dbReference type="NCBI Taxonomy" id="104777"/>
    <lineage>
        <taxon>Eukaryota</taxon>
        <taxon>Metazoa</taxon>
        <taxon>Spiralia</taxon>
        <taxon>Gnathifera</taxon>
        <taxon>Rotifera</taxon>
        <taxon>Eurotatoria</taxon>
        <taxon>Monogononta</taxon>
        <taxon>Pseudotrocha</taxon>
        <taxon>Ploima</taxon>
        <taxon>Brachionidae</taxon>
        <taxon>Brachionus</taxon>
    </lineage>
</organism>
<dbReference type="InterPro" id="IPR045462">
    <property type="entry name" value="aa-tRNA-synth_I_cd-bd"/>
</dbReference>
<dbReference type="InterPro" id="IPR000924">
    <property type="entry name" value="Glu/Gln-tRNA-synth"/>
</dbReference>
<feature type="domain" description="Glutamyl/glutaminyl-tRNA synthetase class Ib catalytic" evidence="18">
    <location>
        <begin position="91"/>
        <end position="402"/>
    </location>
</feature>
<dbReference type="GO" id="GO:0004818">
    <property type="term" value="F:glutamate-tRNA ligase activity"/>
    <property type="evidence" value="ECO:0007669"/>
    <property type="project" value="UniProtKB-EC"/>
</dbReference>
<evidence type="ECO:0000256" key="15">
    <source>
        <dbReference type="ARBA" id="ARBA00047479"/>
    </source>
</evidence>
<evidence type="ECO:0000259" key="18">
    <source>
        <dbReference type="Pfam" id="PF00749"/>
    </source>
</evidence>
<comment type="caution">
    <text evidence="20">The sequence shown here is derived from an EMBL/GenBank/DDBJ whole genome shotgun (WGS) entry which is preliminary data.</text>
</comment>
<dbReference type="EC" id="6.1.1.24" evidence="10"/>
<evidence type="ECO:0000313" key="21">
    <source>
        <dbReference type="Proteomes" id="UP000663879"/>
    </source>
</evidence>
<name>A0A814F5S5_9BILA</name>
<keyword evidence="8 17" id="KW-0030">Aminoacyl-tRNA synthetase</keyword>
<evidence type="ECO:0000256" key="13">
    <source>
        <dbReference type="ARBA" id="ARBA00044313"/>
    </source>
</evidence>
<accession>A0A814F5S5</accession>
<dbReference type="GO" id="GO:0005524">
    <property type="term" value="F:ATP binding"/>
    <property type="evidence" value="ECO:0007669"/>
    <property type="project" value="UniProtKB-KW"/>
</dbReference>
<dbReference type="Pfam" id="PF00749">
    <property type="entry name" value="tRNA-synt_1c"/>
    <property type="match status" value="1"/>
</dbReference>
<feature type="domain" description="Aminoacyl-tRNA synthetase class I anticodon-binding" evidence="19">
    <location>
        <begin position="460"/>
        <end position="595"/>
    </location>
</feature>
<evidence type="ECO:0000256" key="14">
    <source>
        <dbReference type="ARBA" id="ARBA00047366"/>
    </source>
</evidence>
<dbReference type="PRINTS" id="PR00987">
    <property type="entry name" value="TRNASYNTHGLU"/>
</dbReference>
<keyword evidence="6 17" id="KW-0067">ATP-binding</keyword>
<evidence type="ECO:0000256" key="6">
    <source>
        <dbReference type="ARBA" id="ARBA00022840"/>
    </source>
</evidence>
<dbReference type="PANTHER" id="PTHR43311:SF2">
    <property type="entry name" value="GLUTAMATE--TRNA LIGASE, MITOCHONDRIAL-RELATED"/>
    <property type="match status" value="1"/>
</dbReference>
<comment type="similarity">
    <text evidence="2">Belongs to the class-I aminoacyl-tRNA synthetase family. Glutamate--tRNA ligase type 1 subfamily.</text>
</comment>
<evidence type="ECO:0000256" key="9">
    <source>
        <dbReference type="ARBA" id="ARBA00030865"/>
    </source>
</evidence>
<dbReference type="InterPro" id="IPR008925">
    <property type="entry name" value="aa_tRNA-synth_I_cd-bd_sf"/>
</dbReference>
<comment type="subcellular location">
    <subcellularLocation>
        <location evidence="1">Mitochondrion</location>
    </subcellularLocation>
</comment>
<evidence type="ECO:0000256" key="8">
    <source>
        <dbReference type="ARBA" id="ARBA00023146"/>
    </source>
</evidence>
<sequence>MKARKILIKKWSEFGRVVSVSSGESSNEVHKRTKRVSECEFTLVGTDAEDPVVAKLSKIGCLEHHYKVQDCYFDTKDWRKCTQQVKEFQQFRVRFAPSPTGKLHIGGLRTAFYNYLFAKKYNGKFILRIEDTDQDRLKIDSIQNIIESLEWAGLEPDLGPHKNDNQEDGPWLQSKRLDIYHDYIKLLLDSKKAYHCFCDESRLSLLKRNAAKRQEKLSYDGKCRHLSDSQVTNLISEGRPYVIRFKLEDKEVVYNDLTTGIHKNNPFKQEGDFVLIKSDKFPTYHFANVVDDHLMRITHVLRGQEWQLSTSKHILLYEAFGWKHPVYAHLPLICNNDGSKISKRQNDIDVLSYRRNGYLPQSVLAYLSTFGGGLKVNILENFFKNSQNVLGELIENFDETQMSSRPVKLNPELLENINRRFIRLKLRSGKTERESLINELRDLVKNKFKMENSDLYLSIGYLESVLDWSQDRIFKLKDLVDDEKNMFLWTDMSNVSLDENLDLNTKENSKVLVEILRNFLSKKCEDLKNASSNAKLKKELNELFKSISKSAKSDGKMNYWKLSRLLLTGRLEGPPVLDIINLLGKDNVIYRLNIAEKILNKN</sequence>
<dbReference type="InterPro" id="IPR049940">
    <property type="entry name" value="GluQ/Sye"/>
</dbReference>
<evidence type="ECO:0000259" key="19">
    <source>
        <dbReference type="Pfam" id="PF19269"/>
    </source>
</evidence>
<dbReference type="Gene3D" id="1.10.10.350">
    <property type="match status" value="1"/>
</dbReference>
<dbReference type="Proteomes" id="UP000663879">
    <property type="component" value="Unassembled WGS sequence"/>
</dbReference>
<evidence type="ECO:0000256" key="17">
    <source>
        <dbReference type="RuleBase" id="RU363037"/>
    </source>
</evidence>
<evidence type="ECO:0000256" key="2">
    <source>
        <dbReference type="ARBA" id="ARBA00007894"/>
    </source>
</evidence>